<reference evidence="2 3" key="1">
    <citation type="submission" date="2023-11" db="EMBL/GenBank/DDBJ databases">
        <title>A Novel Polar Bacteriovorax (B. antarcticus) Isolated from the Biocrust in Antarctica.</title>
        <authorList>
            <person name="Mun W."/>
            <person name="Choi S.Y."/>
            <person name="Mitchell R.J."/>
        </authorList>
    </citation>
    <scope>NUCLEOTIDE SEQUENCE [LARGE SCALE GENOMIC DNA]</scope>
    <source>
        <strain evidence="2 3">PP10</strain>
    </source>
</reference>
<evidence type="ECO:0000313" key="3">
    <source>
        <dbReference type="Proteomes" id="UP001302274"/>
    </source>
</evidence>
<comment type="similarity">
    <text evidence="1">Belongs to the short-chain dehydrogenases/reductases (SDR) family.</text>
</comment>
<dbReference type="RefSeq" id="WP_323577436.1">
    <property type="nucleotide sequence ID" value="NZ_JAYGJQ010000002.1"/>
</dbReference>
<dbReference type="SUPFAM" id="SSF51735">
    <property type="entry name" value="NAD(P)-binding Rossmann-fold domains"/>
    <property type="match status" value="1"/>
</dbReference>
<dbReference type="InterPro" id="IPR036291">
    <property type="entry name" value="NAD(P)-bd_dom_sf"/>
</dbReference>
<evidence type="ECO:0000313" key="2">
    <source>
        <dbReference type="EMBL" id="MEA9357428.1"/>
    </source>
</evidence>
<name>A0ABU5VYI9_9BACT</name>
<dbReference type="PANTHER" id="PTHR42879">
    <property type="entry name" value="3-OXOACYL-(ACYL-CARRIER-PROTEIN) REDUCTASE"/>
    <property type="match status" value="1"/>
</dbReference>
<gene>
    <name evidence="2" type="ORF">SHI21_14470</name>
</gene>
<accession>A0ABU5VYI9</accession>
<dbReference type="Pfam" id="PF00106">
    <property type="entry name" value="adh_short"/>
    <property type="match status" value="1"/>
</dbReference>
<dbReference type="InterPro" id="IPR050259">
    <property type="entry name" value="SDR"/>
</dbReference>
<dbReference type="InterPro" id="IPR002347">
    <property type="entry name" value="SDR_fam"/>
</dbReference>
<proteinExistence type="inferred from homology"/>
<dbReference type="PANTHER" id="PTHR42879:SF2">
    <property type="entry name" value="3-OXOACYL-[ACYL-CARRIER-PROTEIN] REDUCTASE FABG"/>
    <property type="match status" value="1"/>
</dbReference>
<comment type="caution">
    <text evidence="2">The sequence shown here is derived from an EMBL/GenBank/DDBJ whole genome shotgun (WGS) entry which is preliminary data.</text>
</comment>
<evidence type="ECO:0000256" key="1">
    <source>
        <dbReference type="ARBA" id="ARBA00006484"/>
    </source>
</evidence>
<organism evidence="2 3">
    <name type="scientific">Bacteriovorax antarcticus</name>
    <dbReference type="NCBI Taxonomy" id="3088717"/>
    <lineage>
        <taxon>Bacteria</taxon>
        <taxon>Pseudomonadati</taxon>
        <taxon>Bdellovibrionota</taxon>
        <taxon>Bacteriovoracia</taxon>
        <taxon>Bacteriovoracales</taxon>
        <taxon>Bacteriovoracaceae</taxon>
        <taxon>Bacteriovorax</taxon>
    </lineage>
</organism>
<protein>
    <submittedName>
        <fullName evidence="2">SDR family NAD(P)-dependent oxidoreductase</fullName>
    </submittedName>
</protein>
<keyword evidence="3" id="KW-1185">Reference proteome</keyword>
<dbReference type="Proteomes" id="UP001302274">
    <property type="component" value="Unassembled WGS sequence"/>
</dbReference>
<dbReference type="Gene3D" id="3.40.50.720">
    <property type="entry name" value="NAD(P)-binding Rossmann-like Domain"/>
    <property type="match status" value="1"/>
</dbReference>
<sequence length="182" mass="19923">MMSQAQQQQPYTLSSEKPLAVVASNTNADGYKLAKQFAENGYDLIVAAGNPSIVEEAFDFKEYGVDAVSFQLDLSTTEGVEQLYRRIIATGRPVEAMVINTGISKDLTNETELAKKVLKDMADRGRGRILFAGSHKDEDARPACEALQEEAQGTGVTVTALRSGNSEIYFLKKGYEEPNLLH</sequence>
<dbReference type="EMBL" id="JAYGJQ010000002">
    <property type="protein sequence ID" value="MEA9357428.1"/>
    <property type="molecule type" value="Genomic_DNA"/>
</dbReference>